<feature type="region of interest" description="Disordered" evidence="1">
    <location>
        <begin position="431"/>
        <end position="461"/>
    </location>
</feature>
<feature type="compositionally biased region" description="Basic and acidic residues" evidence="1">
    <location>
        <begin position="442"/>
        <end position="461"/>
    </location>
</feature>
<dbReference type="PANTHER" id="PTHR40625">
    <property type="entry name" value="GTP-BINDING PROTEIN ESDC-RELATED"/>
    <property type="match status" value="1"/>
</dbReference>
<feature type="region of interest" description="Disordered" evidence="1">
    <location>
        <begin position="479"/>
        <end position="524"/>
    </location>
</feature>
<feature type="compositionally biased region" description="Polar residues" evidence="1">
    <location>
        <begin position="315"/>
        <end position="338"/>
    </location>
</feature>
<feature type="region of interest" description="Disordered" evidence="1">
    <location>
        <begin position="114"/>
        <end position="150"/>
    </location>
</feature>
<dbReference type="AlphaFoldDB" id="A0A6A5TKH9"/>
<feature type="compositionally biased region" description="Polar residues" evidence="1">
    <location>
        <begin position="496"/>
        <end position="507"/>
    </location>
</feature>
<dbReference type="EMBL" id="ML977012">
    <property type="protein sequence ID" value="KAF1952192.1"/>
    <property type="molecule type" value="Genomic_DNA"/>
</dbReference>
<dbReference type="Gene3D" id="2.60.40.10">
    <property type="entry name" value="Immunoglobulins"/>
    <property type="match status" value="1"/>
</dbReference>
<evidence type="ECO:0000256" key="1">
    <source>
        <dbReference type="SAM" id="MobiDB-lite"/>
    </source>
</evidence>
<feature type="region of interest" description="Disordered" evidence="1">
    <location>
        <begin position="381"/>
        <end position="414"/>
    </location>
</feature>
<dbReference type="PANTHER" id="PTHR40625:SF1">
    <property type="entry name" value="AMP-ACTIVATED PROTEIN KINASE GLYCOGEN-BINDING DOMAIN-CONTAINING PROTEIN"/>
    <property type="match status" value="1"/>
</dbReference>
<dbReference type="OrthoDB" id="5422351at2759"/>
<feature type="region of interest" description="Disordered" evidence="1">
    <location>
        <begin position="170"/>
        <end position="197"/>
    </location>
</feature>
<dbReference type="InterPro" id="IPR013783">
    <property type="entry name" value="Ig-like_fold"/>
</dbReference>
<dbReference type="Proteomes" id="UP000800035">
    <property type="component" value="Unassembled WGS sequence"/>
</dbReference>
<accession>A0A6A5TKH9</accession>
<name>A0A6A5TKH9_9PLEO</name>
<protein>
    <submittedName>
        <fullName evidence="2">Uncharacterized protein</fullName>
    </submittedName>
</protein>
<organism evidence="2 3">
    <name type="scientific">Byssothecium circinans</name>
    <dbReference type="NCBI Taxonomy" id="147558"/>
    <lineage>
        <taxon>Eukaryota</taxon>
        <taxon>Fungi</taxon>
        <taxon>Dikarya</taxon>
        <taxon>Ascomycota</taxon>
        <taxon>Pezizomycotina</taxon>
        <taxon>Dothideomycetes</taxon>
        <taxon>Pleosporomycetidae</taxon>
        <taxon>Pleosporales</taxon>
        <taxon>Massarineae</taxon>
        <taxon>Massarinaceae</taxon>
        <taxon>Byssothecium</taxon>
    </lineage>
</organism>
<sequence length="661" mass="71754">MGEETLVTFLFDCPTAVRTVELLGSWDNFAKSYKLQRDRRRGHGIWSGCYTFDGIICDGDLKNLGRRRSGALKMGGTYWYYYKVDDEEHHNPSEPSTATCPLLPGQRLNVLEVPTESRSRSSSGVSDSFTRNPQDKFLTPVPPKPLPSPRLGDFCREAYTVPMRHCGTPQSATYPSTSQSLAPSQRHARSASTSPSIPTTALFSDFRSLKEKFAQKRSAPVPHCRSDSTRGLQIGAPTLISTTADDLNLIPLSALWPPQSASNESTPASSSSLPAPITAKLREFSPLGSNPVDPVNDLNLCVPARESQGGRPRSRSNPTESSLLPESRTPSIVRANSSDIRRTKIFSDQPWVASPKPPQPVVEVSAPELSPAPVLQRLSASLEPPTDVRPTSSHGDDRSPSLRKGPLDTNKQLPTLPRFLVPAPLFACNSEALSPQQPPVPGKDDKPEQKAAKGEPEMDDSKIHLLTERNSHSSLWSVDSFVSSSPTSDDEAAHSPTFSSLTSNCSVPGSPRRPSSHFSISDYMSSPDHNSAAFKYSNHNLTNDDGEHATSTSPPLLDDLRLSTFGPCMFLDIQHGESRRQAACFGYGNSDFQGYKLPEDETTSKTTITIADVGAESVFGTDSGEATGLGLTVGHQDKMESSVIQMERLVDEFGFLGDAVV</sequence>
<proteinExistence type="predicted"/>
<keyword evidence="3" id="KW-1185">Reference proteome</keyword>
<gene>
    <name evidence="2" type="ORF">CC80DRAFT_552623</name>
</gene>
<feature type="region of interest" description="Disordered" evidence="1">
    <location>
        <begin position="302"/>
        <end position="340"/>
    </location>
</feature>
<evidence type="ECO:0000313" key="2">
    <source>
        <dbReference type="EMBL" id="KAF1952192.1"/>
    </source>
</evidence>
<reference evidence="2" key="1">
    <citation type="journal article" date="2020" name="Stud. Mycol.">
        <title>101 Dothideomycetes genomes: a test case for predicting lifestyles and emergence of pathogens.</title>
        <authorList>
            <person name="Haridas S."/>
            <person name="Albert R."/>
            <person name="Binder M."/>
            <person name="Bloem J."/>
            <person name="Labutti K."/>
            <person name="Salamov A."/>
            <person name="Andreopoulos B."/>
            <person name="Baker S."/>
            <person name="Barry K."/>
            <person name="Bills G."/>
            <person name="Bluhm B."/>
            <person name="Cannon C."/>
            <person name="Castanera R."/>
            <person name="Culley D."/>
            <person name="Daum C."/>
            <person name="Ezra D."/>
            <person name="Gonzalez J."/>
            <person name="Henrissat B."/>
            <person name="Kuo A."/>
            <person name="Liang C."/>
            <person name="Lipzen A."/>
            <person name="Lutzoni F."/>
            <person name="Magnuson J."/>
            <person name="Mondo S."/>
            <person name="Nolan M."/>
            <person name="Ohm R."/>
            <person name="Pangilinan J."/>
            <person name="Park H.-J."/>
            <person name="Ramirez L."/>
            <person name="Alfaro M."/>
            <person name="Sun H."/>
            <person name="Tritt A."/>
            <person name="Yoshinaga Y."/>
            <person name="Zwiers L.-H."/>
            <person name="Turgeon B."/>
            <person name="Goodwin S."/>
            <person name="Spatafora J."/>
            <person name="Crous P."/>
            <person name="Grigoriev I."/>
        </authorList>
    </citation>
    <scope>NUCLEOTIDE SEQUENCE</scope>
    <source>
        <strain evidence="2">CBS 675.92</strain>
    </source>
</reference>
<feature type="compositionally biased region" description="Polar residues" evidence="1">
    <location>
        <begin position="170"/>
        <end position="183"/>
    </location>
</feature>
<evidence type="ECO:0000313" key="3">
    <source>
        <dbReference type="Proteomes" id="UP000800035"/>
    </source>
</evidence>